<evidence type="ECO:0000313" key="1">
    <source>
        <dbReference type="EMBL" id="KAJ7204325.1"/>
    </source>
</evidence>
<reference evidence="1" key="1">
    <citation type="submission" date="2023-03" db="EMBL/GenBank/DDBJ databases">
        <title>Massive genome expansion in bonnet fungi (Mycena s.s.) driven by repeated elements and novel gene families across ecological guilds.</title>
        <authorList>
            <consortium name="Lawrence Berkeley National Laboratory"/>
            <person name="Harder C.B."/>
            <person name="Miyauchi S."/>
            <person name="Viragh M."/>
            <person name="Kuo A."/>
            <person name="Thoen E."/>
            <person name="Andreopoulos B."/>
            <person name="Lu D."/>
            <person name="Skrede I."/>
            <person name="Drula E."/>
            <person name="Henrissat B."/>
            <person name="Morin E."/>
            <person name="Kohler A."/>
            <person name="Barry K."/>
            <person name="LaButti K."/>
            <person name="Morin E."/>
            <person name="Salamov A."/>
            <person name="Lipzen A."/>
            <person name="Mereny Z."/>
            <person name="Hegedus B."/>
            <person name="Baldrian P."/>
            <person name="Stursova M."/>
            <person name="Weitz H."/>
            <person name="Taylor A."/>
            <person name="Grigoriev I.V."/>
            <person name="Nagy L.G."/>
            <person name="Martin F."/>
            <person name="Kauserud H."/>
        </authorList>
    </citation>
    <scope>NUCLEOTIDE SEQUENCE</scope>
    <source>
        <strain evidence="1">9144</strain>
    </source>
</reference>
<dbReference type="AlphaFoldDB" id="A0AAD6VAQ2"/>
<dbReference type="SUPFAM" id="SSF53474">
    <property type="entry name" value="alpha/beta-Hydrolases"/>
    <property type="match status" value="1"/>
</dbReference>
<keyword evidence="2" id="KW-1185">Reference proteome</keyword>
<dbReference type="InterPro" id="IPR029058">
    <property type="entry name" value="AB_hydrolase_fold"/>
</dbReference>
<gene>
    <name evidence="1" type="ORF">GGX14DRAFT_460002</name>
</gene>
<sequence>MVVAVAKLLEADGQEVVQLSFLDHFPALWINDEPLLRKGETAIDDMAAQTFACIIRMIGVDPAYSGCERAAQMELALSASPQASQDDIATKEVTTQLTIPLLQFLMDFYPPSVPRCATGKSFADPFIDWVSSVKAPLSILIAEFGVVTTLPAALQASWRDLGAHLCRKAVDQYFIPGAGHFGFLGEAQTAALLQQLGR</sequence>
<accession>A0AAD6VAQ2</accession>
<dbReference type="Proteomes" id="UP001219525">
    <property type="component" value="Unassembled WGS sequence"/>
</dbReference>
<protein>
    <submittedName>
        <fullName evidence="1">Uncharacterized protein</fullName>
    </submittedName>
</protein>
<organism evidence="1 2">
    <name type="scientific">Mycena pura</name>
    <dbReference type="NCBI Taxonomy" id="153505"/>
    <lineage>
        <taxon>Eukaryota</taxon>
        <taxon>Fungi</taxon>
        <taxon>Dikarya</taxon>
        <taxon>Basidiomycota</taxon>
        <taxon>Agaricomycotina</taxon>
        <taxon>Agaricomycetes</taxon>
        <taxon>Agaricomycetidae</taxon>
        <taxon>Agaricales</taxon>
        <taxon>Marasmiineae</taxon>
        <taxon>Mycenaceae</taxon>
        <taxon>Mycena</taxon>
    </lineage>
</organism>
<comment type="caution">
    <text evidence="1">The sequence shown here is derived from an EMBL/GenBank/DDBJ whole genome shotgun (WGS) entry which is preliminary data.</text>
</comment>
<evidence type="ECO:0000313" key="2">
    <source>
        <dbReference type="Proteomes" id="UP001219525"/>
    </source>
</evidence>
<name>A0AAD6VAQ2_9AGAR</name>
<proteinExistence type="predicted"/>
<dbReference type="EMBL" id="JARJCW010000047">
    <property type="protein sequence ID" value="KAJ7204325.1"/>
    <property type="molecule type" value="Genomic_DNA"/>
</dbReference>